<dbReference type="CDD" id="cd13580">
    <property type="entry name" value="PBP2_AlgQ_like_1"/>
    <property type="match status" value="1"/>
</dbReference>
<gene>
    <name evidence="7" type="ORF">M1843_13410</name>
</gene>
<name>A0ABT0J5I3_9MICO</name>
<dbReference type="PROSITE" id="PS51257">
    <property type="entry name" value="PROKAR_LIPOPROTEIN"/>
    <property type="match status" value="1"/>
</dbReference>
<dbReference type="InterPro" id="IPR006059">
    <property type="entry name" value="SBP"/>
</dbReference>
<organism evidence="7 8">
    <name type="scientific">Isoptericola peretonis</name>
    <dbReference type="NCBI Taxonomy" id="2918523"/>
    <lineage>
        <taxon>Bacteria</taxon>
        <taxon>Bacillati</taxon>
        <taxon>Actinomycetota</taxon>
        <taxon>Actinomycetes</taxon>
        <taxon>Micrococcales</taxon>
        <taxon>Promicromonosporaceae</taxon>
        <taxon>Isoptericola</taxon>
    </lineage>
</organism>
<evidence type="ECO:0000313" key="8">
    <source>
        <dbReference type="Proteomes" id="UP001651050"/>
    </source>
</evidence>
<dbReference type="PANTHER" id="PTHR43649">
    <property type="entry name" value="ARABINOSE-BINDING PROTEIN-RELATED"/>
    <property type="match status" value="1"/>
</dbReference>
<protein>
    <submittedName>
        <fullName evidence="7">Extracellular solute-binding protein</fullName>
    </submittedName>
</protein>
<evidence type="ECO:0000256" key="1">
    <source>
        <dbReference type="ARBA" id="ARBA00022475"/>
    </source>
</evidence>
<accession>A0ABT0J5I3</accession>
<evidence type="ECO:0000256" key="2">
    <source>
        <dbReference type="ARBA" id="ARBA00022729"/>
    </source>
</evidence>
<reference evidence="7 8" key="1">
    <citation type="submission" date="2022-02" db="EMBL/GenBank/DDBJ databases">
        <title>The car tank lid bacteriome: a reservoir of bacteria with potential in bioremediation of fuel.</title>
        <authorList>
            <person name="Vidal-Verdu A."/>
            <person name="Gomez-Martinez D."/>
            <person name="Latorre-Perez A."/>
            <person name="Pereto J."/>
            <person name="Porcar M."/>
        </authorList>
    </citation>
    <scope>NUCLEOTIDE SEQUENCE [LARGE SCALE GENOMIC DNA]</scope>
    <source>
        <strain evidence="7 8">4D.3</strain>
    </source>
</reference>
<evidence type="ECO:0000256" key="4">
    <source>
        <dbReference type="ARBA" id="ARBA00023139"/>
    </source>
</evidence>
<dbReference type="InterPro" id="IPR050490">
    <property type="entry name" value="Bact_solute-bd_prot1"/>
</dbReference>
<dbReference type="EMBL" id="JALQCY010000004">
    <property type="protein sequence ID" value="MCK9794745.1"/>
    <property type="molecule type" value="Genomic_DNA"/>
</dbReference>
<proteinExistence type="predicted"/>
<keyword evidence="1" id="KW-1003">Cell membrane</keyword>
<dbReference type="PANTHER" id="PTHR43649:SF33">
    <property type="entry name" value="POLYGALACTURONAN_RHAMNOGALACTURONAN-BINDING PROTEIN YTCQ"/>
    <property type="match status" value="1"/>
</dbReference>
<evidence type="ECO:0000313" key="7">
    <source>
        <dbReference type="EMBL" id="MCK9794745.1"/>
    </source>
</evidence>
<dbReference type="Pfam" id="PF13416">
    <property type="entry name" value="SBP_bac_8"/>
    <property type="match status" value="1"/>
</dbReference>
<evidence type="ECO:0000256" key="5">
    <source>
        <dbReference type="ARBA" id="ARBA00023288"/>
    </source>
</evidence>
<keyword evidence="3" id="KW-0472">Membrane</keyword>
<keyword evidence="8" id="KW-1185">Reference proteome</keyword>
<keyword evidence="2 6" id="KW-0732">Signal</keyword>
<feature type="signal peptide" evidence="6">
    <location>
        <begin position="1"/>
        <end position="24"/>
    </location>
</feature>
<feature type="chain" id="PRO_5047253826" evidence="6">
    <location>
        <begin position="25"/>
        <end position="502"/>
    </location>
</feature>
<keyword evidence="4" id="KW-0564">Palmitate</keyword>
<sequence>MRRGMFVKGAATAAVAALALTACGNSGSGEEAEADTGPVTWMAMLHTPTTPEKDGVIETALEEHTGQKFDMQWVPDASKEEKINSALASGSLADIVSLTVTDSTQVRQALGSGQFWDVEKYLADYPNLSKIDPDTVEAAKLDGKLYGVPFQKIKARYGVLVRQDWLDNLGLETPHTIEDLTKVAEAFATKDPDGNGKDDTTGFIDREESFLVGFRSLTGYFGAGDKFEVTDDGQVVPAFTTDAFKQAMEWYRGVYEKGGVNQEFVTVQKQNQQDAIAQGKGGIVVTGLFEAKNYLALAESADPKTPMKWALVNDMRTADVEHRILTDTGGGMGGWLAFPKTEVKSEAELEKILTFVDKLMDEEAFALMTNGVEGTHYEIDGDGVVTITDQTSWEQEVQPFSSSRPSEKVVTYKSSTPYVDEANELMKENEEFVVINPAQSLSSDTFDRQWSTIEQQVNDAYNQYITGQIEMADYEAVIEGLRGQGLDAIIEEYTAAYAKVNG</sequence>
<evidence type="ECO:0000256" key="6">
    <source>
        <dbReference type="SAM" id="SignalP"/>
    </source>
</evidence>
<dbReference type="Proteomes" id="UP001651050">
    <property type="component" value="Unassembled WGS sequence"/>
</dbReference>
<dbReference type="RefSeq" id="WP_416344609.1">
    <property type="nucleotide sequence ID" value="NZ_JALQCY010000004.1"/>
</dbReference>
<keyword evidence="5" id="KW-0449">Lipoprotein</keyword>
<evidence type="ECO:0000256" key="3">
    <source>
        <dbReference type="ARBA" id="ARBA00023136"/>
    </source>
</evidence>
<dbReference type="Gene3D" id="3.40.190.10">
    <property type="entry name" value="Periplasmic binding protein-like II"/>
    <property type="match status" value="2"/>
</dbReference>
<dbReference type="SUPFAM" id="SSF53850">
    <property type="entry name" value="Periplasmic binding protein-like II"/>
    <property type="match status" value="1"/>
</dbReference>
<comment type="caution">
    <text evidence="7">The sequence shown here is derived from an EMBL/GenBank/DDBJ whole genome shotgun (WGS) entry which is preliminary data.</text>
</comment>